<dbReference type="GO" id="GO:0005737">
    <property type="term" value="C:cytoplasm"/>
    <property type="evidence" value="ECO:0007669"/>
    <property type="project" value="TreeGrafter"/>
</dbReference>
<dbReference type="InterPro" id="IPR036388">
    <property type="entry name" value="WH-like_DNA-bd_sf"/>
</dbReference>
<dbReference type="SUPFAM" id="SSF52540">
    <property type="entry name" value="P-loop containing nucleoside triphosphate hydrolases"/>
    <property type="match status" value="1"/>
</dbReference>
<dbReference type="RefSeq" id="WP_162871717.1">
    <property type="nucleotide sequence ID" value="NZ_RKQG01000002.1"/>
</dbReference>
<evidence type="ECO:0000256" key="1">
    <source>
        <dbReference type="ARBA" id="ARBA00022741"/>
    </source>
</evidence>
<keyword evidence="2" id="KW-0067">ATP-binding</keyword>
<reference evidence="5 6" key="1">
    <citation type="submission" date="2018-11" db="EMBL/GenBank/DDBJ databases">
        <title>Sequencing the genomes of 1000 actinobacteria strains.</title>
        <authorList>
            <person name="Klenk H.-P."/>
        </authorList>
    </citation>
    <scope>NUCLEOTIDE SEQUENCE [LARGE SCALE GENOMIC DNA]</scope>
    <source>
        <strain evidence="5 6">DSM 44781</strain>
    </source>
</reference>
<dbReference type="AlphaFoldDB" id="A0A3N4R7C4"/>
<dbReference type="GO" id="GO:0005524">
    <property type="term" value="F:ATP binding"/>
    <property type="evidence" value="ECO:0007669"/>
    <property type="project" value="UniProtKB-KW"/>
</dbReference>
<dbReference type="PROSITE" id="PS50043">
    <property type="entry name" value="HTH_LUXR_2"/>
    <property type="match status" value="1"/>
</dbReference>
<organism evidence="5 6">
    <name type="scientific">Kitasatospora cineracea</name>
    <dbReference type="NCBI Taxonomy" id="88074"/>
    <lineage>
        <taxon>Bacteria</taxon>
        <taxon>Bacillati</taxon>
        <taxon>Actinomycetota</taxon>
        <taxon>Actinomycetes</taxon>
        <taxon>Kitasatosporales</taxon>
        <taxon>Streptomycetaceae</taxon>
        <taxon>Kitasatospora</taxon>
    </lineage>
</organism>
<evidence type="ECO:0000313" key="5">
    <source>
        <dbReference type="EMBL" id="RPE28556.1"/>
    </source>
</evidence>
<dbReference type="SMART" id="SM00421">
    <property type="entry name" value="HTH_LUXR"/>
    <property type="match status" value="1"/>
</dbReference>
<dbReference type="Pfam" id="PF00196">
    <property type="entry name" value="GerE"/>
    <property type="match status" value="1"/>
</dbReference>
<accession>A0A3N4R7C4</accession>
<dbReference type="PANTHER" id="PTHR16305">
    <property type="entry name" value="TESTICULAR SOLUBLE ADENYLYL CYCLASE"/>
    <property type="match status" value="1"/>
</dbReference>
<dbReference type="PANTHER" id="PTHR16305:SF35">
    <property type="entry name" value="TRANSCRIPTIONAL ACTIVATOR DOMAIN"/>
    <property type="match status" value="1"/>
</dbReference>
<dbReference type="Proteomes" id="UP000266906">
    <property type="component" value="Unassembled WGS sequence"/>
</dbReference>
<name>A0A3N4R7C4_9ACTN</name>
<dbReference type="EMBL" id="RKQG01000002">
    <property type="protein sequence ID" value="RPE28556.1"/>
    <property type="molecule type" value="Genomic_DNA"/>
</dbReference>
<dbReference type="Gene3D" id="1.10.10.10">
    <property type="entry name" value="Winged helix-like DNA-binding domain superfamily/Winged helix DNA-binding domain"/>
    <property type="match status" value="1"/>
</dbReference>
<feature type="domain" description="HTH luxR-type" evidence="4">
    <location>
        <begin position="879"/>
        <end position="940"/>
    </location>
</feature>
<feature type="region of interest" description="Disordered" evidence="3">
    <location>
        <begin position="868"/>
        <end position="889"/>
    </location>
</feature>
<dbReference type="Pfam" id="PF13191">
    <property type="entry name" value="AAA_16"/>
    <property type="match status" value="1"/>
</dbReference>
<protein>
    <submittedName>
        <fullName evidence="5">ATPase</fullName>
    </submittedName>
</protein>
<proteinExistence type="predicted"/>
<dbReference type="InterPro" id="IPR027417">
    <property type="entry name" value="P-loop_NTPase"/>
</dbReference>
<evidence type="ECO:0000256" key="3">
    <source>
        <dbReference type="SAM" id="MobiDB-lite"/>
    </source>
</evidence>
<dbReference type="PRINTS" id="PR00038">
    <property type="entry name" value="HTHLUXR"/>
</dbReference>
<evidence type="ECO:0000259" key="4">
    <source>
        <dbReference type="PROSITE" id="PS50043"/>
    </source>
</evidence>
<dbReference type="SUPFAM" id="SSF46894">
    <property type="entry name" value="C-terminal effector domain of the bipartite response regulators"/>
    <property type="match status" value="1"/>
</dbReference>
<evidence type="ECO:0000256" key="2">
    <source>
        <dbReference type="ARBA" id="ARBA00022840"/>
    </source>
</evidence>
<keyword evidence="6" id="KW-1185">Reference proteome</keyword>
<sequence length="940" mass="98199">MVGAVRRSGPAPERRGFAFVGREPELAELVELLDARPAVALVQGEAGVGKTRLVAEAAGALRARGVGTVVGGCHPLREPLPFGPVIDALGALGPLLPPGARLGAAAAPLAPLLPDLADRLPPPPAGPTGPGEQRQAVLTATRALLAAAAPVVLVVEDVHWADDATRELLLLLAGSLPEDTALLLTYRGEEVRGPLLGRELRRPAGTGLRDLALHRLDRPALAALAGSALGPDGARRLTGALYERSHGLPLIAVEDLITLGTRPGAADRPDLLGVPRSLREVLAARIERLTPDAADLVDAAAVLAVPASGDLLAEAAALPADRADAALTDALERSVLVEHGPDRYGFSHALARRSVYDALPGPLRTRLHRRVLGLLTARDPQPLVQIAHHTEALGDTAQWLVHARAAADRAMEVGDLGTAALMLRRIIDHPGLPADELGAAARSLAEAVTYTAEAGASADALRRIVDTPGLAPAVRGEIRARLGQILRLHLGGSHGVAELEEAAVELAADNPRHAAKTLAVIAAMDTGDATAAERRVWMDRALALLERVDDPEATAVVHTNRLVSLPVCATPEIPGLLAALPRHSDHPKVVFCTVISLSNAAEIACCTGLDAQVRGWAEEATALGERAGLDGLAMYARSYPVLLDWAAGRWTRFDTALAAYRRRFPDSPVADTGLLAAAQGAIAAARGRAARAAEHFRTALDQDATSVLALPAAAGLARLHLDRDDPDTAWRTLAPALRLLRRREAWPFAFDLVPTAVDTALRRGDRAAAAALAAEHAAGLDGLVSPGGRAEQHTAAGLLADTPDAAADAFRRARDAWRSVGRPHPAALAAERAALAGPAADAGPLLTAAAEEFDRLGAVRDASRTRRRLRALGPVPRTPGDPADTLSPRERQVADLLAEGARNKEIAAALFVSERTAEHHVAAVLRKLGTTRKALRGTAG</sequence>
<dbReference type="InterPro" id="IPR041664">
    <property type="entry name" value="AAA_16"/>
</dbReference>
<dbReference type="Gene3D" id="3.40.50.300">
    <property type="entry name" value="P-loop containing nucleotide triphosphate hydrolases"/>
    <property type="match status" value="1"/>
</dbReference>
<dbReference type="GO" id="GO:0003677">
    <property type="term" value="F:DNA binding"/>
    <property type="evidence" value="ECO:0007669"/>
    <property type="project" value="InterPro"/>
</dbReference>
<dbReference type="GO" id="GO:0006355">
    <property type="term" value="P:regulation of DNA-templated transcription"/>
    <property type="evidence" value="ECO:0007669"/>
    <property type="project" value="InterPro"/>
</dbReference>
<comment type="caution">
    <text evidence="5">The sequence shown here is derived from an EMBL/GenBank/DDBJ whole genome shotgun (WGS) entry which is preliminary data.</text>
</comment>
<gene>
    <name evidence="5" type="ORF">EDD38_5693</name>
</gene>
<keyword evidence="1" id="KW-0547">Nucleotide-binding</keyword>
<evidence type="ECO:0000313" key="6">
    <source>
        <dbReference type="Proteomes" id="UP000266906"/>
    </source>
</evidence>
<dbReference type="GO" id="GO:0004016">
    <property type="term" value="F:adenylate cyclase activity"/>
    <property type="evidence" value="ECO:0007669"/>
    <property type="project" value="TreeGrafter"/>
</dbReference>
<dbReference type="InterPro" id="IPR000792">
    <property type="entry name" value="Tscrpt_reg_LuxR_C"/>
</dbReference>
<dbReference type="CDD" id="cd06170">
    <property type="entry name" value="LuxR_C_like"/>
    <property type="match status" value="1"/>
</dbReference>
<dbReference type="InterPro" id="IPR016032">
    <property type="entry name" value="Sig_transdc_resp-reg_C-effctor"/>
</dbReference>